<dbReference type="EMBL" id="LUCM01001916">
    <property type="protein sequence ID" value="KAA0198136.1"/>
    <property type="molecule type" value="Genomic_DNA"/>
</dbReference>
<reference evidence="2" key="1">
    <citation type="submission" date="2019-05" db="EMBL/GenBank/DDBJ databases">
        <title>Annotation for the trematode Fasciolopsis buski.</title>
        <authorList>
            <person name="Choi Y.-J."/>
        </authorList>
    </citation>
    <scope>NUCLEOTIDE SEQUENCE</scope>
    <source>
        <strain evidence="2">HT</strain>
        <tissue evidence="2">Whole worm</tissue>
    </source>
</reference>
<feature type="compositionally biased region" description="Polar residues" evidence="1">
    <location>
        <begin position="221"/>
        <end position="233"/>
    </location>
</feature>
<feature type="region of interest" description="Disordered" evidence="1">
    <location>
        <begin position="122"/>
        <end position="188"/>
    </location>
</feature>
<feature type="region of interest" description="Disordered" evidence="1">
    <location>
        <begin position="449"/>
        <end position="471"/>
    </location>
</feature>
<feature type="compositionally biased region" description="Polar residues" evidence="1">
    <location>
        <begin position="167"/>
        <end position="188"/>
    </location>
</feature>
<feature type="compositionally biased region" description="Polar residues" evidence="1">
    <location>
        <begin position="525"/>
        <end position="553"/>
    </location>
</feature>
<feature type="compositionally biased region" description="Polar residues" evidence="1">
    <location>
        <begin position="567"/>
        <end position="602"/>
    </location>
</feature>
<feature type="compositionally biased region" description="Low complexity" evidence="1">
    <location>
        <begin position="132"/>
        <end position="158"/>
    </location>
</feature>
<comment type="caution">
    <text evidence="2">The sequence shown here is derived from an EMBL/GenBank/DDBJ whole genome shotgun (WGS) entry which is preliminary data.</text>
</comment>
<organism evidence="2 3">
    <name type="scientific">Fasciolopsis buskii</name>
    <dbReference type="NCBI Taxonomy" id="27845"/>
    <lineage>
        <taxon>Eukaryota</taxon>
        <taxon>Metazoa</taxon>
        <taxon>Spiralia</taxon>
        <taxon>Lophotrochozoa</taxon>
        <taxon>Platyhelminthes</taxon>
        <taxon>Trematoda</taxon>
        <taxon>Digenea</taxon>
        <taxon>Plagiorchiida</taxon>
        <taxon>Echinostomata</taxon>
        <taxon>Echinostomatoidea</taxon>
        <taxon>Fasciolidae</taxon>
        <taxon>Fasciolopsis</taxon>
    </lineage>
</organism>
<keyword evidence="3" id="KW-1185">Reference proteome</keyword>
<feature type="region of interest" description="Disordered" evidence="1">
    <location>
        <begin position="708"/>
        <end position="748"/>
    </location>
</feature>
<dbReference type="AlphaFoldDB" id="A0A8E0VNP2"/>
<proteinExistence type="predicted"/>
<name>A0A8E0VNP2_9TREM</name>
<protein>
    <submittedName>
        <fullName evidence="2">Uncharacterized protein</fullName>
    </submittedName>
</protein>
<evidence type="ECO:0000313" key="3">
    <source>
        <dbReference type="Proteomes" id="UP000728185"/>
    </source>
</evidence>
<feature type="region of interest" description="Disordered" evidence="1">
    <location>
        <begin position="486"/>
        <end position="642"/>
    </location>
</feature>
<gene>
    <name evidence="2" type="ORF">FBUS_06150</name>
</gene>
<evidence type="ECO:0000313" key="2">
    <source>
        <dbReference type="EMBL" id="KAA0198136.1"/>
    </source>
</evidence>
<feature type="region of interest" description="Disordered" evidence="1">
    <location>
        <begin position="1"/>
        <end position="48"/>
    </location>
</feature>
<feature type="region of interest" description="Disordered" evidence="1">
    <location>
        <begin position="262"/>
        <end position="296"/>
    </location>
</feature>
<evidence type="ECO:0000256" key="1">
    <source>
        <dbReference type="SAM" id="MobiDB-lite"/>
    </source>
</evidence>
<feature type="region of interest" description="Disordered" evidence="1">
    <location>
        <begin position="200"/>
        <end position="233"/>
    </location>
</feature>
<dbReference type="Proteomes" id="UP000728185">
    <property type="component" value="Unassembled WGS sequence"/>
</dbReference>
<accession>A0A8E0VNP2</accession>
<feature type="compositionally biased region" description="Low complexity" evidence="1">
    <location>
        <begin position="31"/>
        <end position="48"/>
    </location>
</feature>
<feature type="compositionally biased region" description="Polar residues" evidence="1">
    <location>
        <begin position="1"/>
        <end position="11"/>
    </location>
</feature>
<dbReference type="OrthoDB" id="10580271at2759"/>
<sequence length="748" mass="82312">MYSQNQVWQQKKQSHRDRVESKFQPAPHYEPSYSAAPYRPSSRASSVPAYSRDLFRQDASTNQPQRFQKRPSCTSALNTIITNFHDMNPYTNPSNSNQSIVRTIPIQRSAEYLASRTQMKKFPLRDGPLPPSSITITQSKQIQSSSSSTLQSKPLHQQQQKHQKSLTNEPSRSASSERTNSLPRTHLNSVMTISLLPGSVKQSSIPSETPIPRVGKKPAYSRSQSNTCPPSRFLQSDAETVTSVNSETMSVHSDERIKIPEDRRSFIRKSPSLRVGQSSDRSVATYPGGNHPLPKRSSLDVLLAERQSSADSLGKPTRMQVGPTFPGTVARTNLCSPILGGSVRNGRTSVNPSAQLPPQYSLTDSSHSSEQMKLVHKNSEEPHGILKNSKFRFSLPRMRSNAPVLTDMGCLGDSAHPKPYPLRNASSYTSISEKSDIKPMTEIRFERPIRKRVSPKRSGYQTDVDHLNSTNSEDSLTIVRNLPLPVHTIESGPRGSLNHRRIGNSSNPVSPLYSGQGMKDKPRSGSRSFTEVPRSATNSTESSRSGRSMQKSPISLVHISSDPASPRNLSTRSNQRDSTQTQPVSSPARNINTSGLSQPNQKSRSSRSSSRESTNVISKSIERNNLIGSTNASPERKQSPYEKPHATIYYENPISMNETSTKGTVRLASTGTRPTIVDSRSNDIKSRTITMPPVGHVDKVALAQLNRPGPVKLASSTSNDSKAKLSPFRKTSDSGLSTLDPMVGESPK</sequence>